<dbReference type="Pfam" id="PF01208">
    <property type="entry name" value="URO-D"/>
    <property type="match status" value="1"/>
</dbReference>
<accession>F5YG51</accession>
<dbReference type="RefSeq" id="WP_015711892.1">
    <property type="nucleotide sequence ID" value="NC_015577.1"/>
</dbReference>
<dbReference type="GO" id="GO:0006779">
    <property type="term" value="P:porphyrin-containing compound biosynthetic process"/>
    <property type="evidence" value="ECO:0007669"/>
    <property type="project" value="InterPro"/>
</dbReference>
<gene>
    <name evidence="2" type="ordered locus">TREAZ_0027</name>
</gene>
<reference evidence="2 3" key="2">
    <citation type="journal article" date="2011" name="ISME J.">
        <title>RNA-seq reveals cooperative metabolic interactions between two termite-gut spirochete species in co-culture.</title>
        <authorList>
            <person name="Rosenthal A.Z."/>
            <person name="Matson E.G."/>
            <person name="Eldar A."/>
            <person name="Leadbetter J.R."/>
        </authorList>
    </citation>
    <scope>NUCLEOTIDE SEQUENCE [LARGE SCALE GENOMIC DNA]</scope>
    <source>
        <strain evidence="3">ATCC BAA-888 / DSM 13862 / ZAS-9</strain>
    </source>
</reference>
<evidence type="ECO:0000313" key="3">
    <source>
        <dbReference type="Proteomes" id="UP000009222"/>
    </source>
</evidence>
<dbReference type="STRING" id="545695.TREAZ_0027"/>
<sequence length="364" mass="40510">MTSRERVLRAFGKMAGKPDRVPIQFDLCKSLIEHFSKQYGIESDYSISYYEDLSYRISANELRTKMGSDCIVVGGEVASDFTSQKIRDNVATNELGMHMMPTSLYVEVVKCPLDGVEDAKDVEAYNLPNPRAPGRFEKAKRDIARFGKDYFVIGDCEISLFEMAWHLTGLENYMMGLAGEEDWVEALNDKVEQFSTGICEELVKAGVDAIWLGEDLGSQVSTLISPSMWRQFFRPRYERLIKKLKAINPGIIIIMHSDGAVAPLLDDFIEMGIGVFNPVQPNVPGSDPAELAQKYGGRINFFGGIDQQGLLPAGNIAAIEKEMRRYAETLGKNGGYLMAPAHIIQADVNPETVEAMLRIAKTLT</sequence>
<organism evidence="2 3">
    <name type="scientific">Leadbettera azotonutricia (strain ATCC BAA-888 / DSM 13862 / ZAS-9)</name>
    <name type="common">Treponema azotonutricium</name>
    <dbReference type="NCBI Taxonomy" id="545695"/>
    <lineage>
        <taxon>Bacteria</taxon>
        <taxon>Pseudomonadati</taxon>
        <taxon>Spirochaetota</taxon>
        <taxon>Spirochaetia</taxon>
        <taxon>Spirochaetales</taxon>
        <taxon>Breznakiellaceae</taxon>
        <taxon>Leadbettera</taxon>
    </lineage>
</organism>
<dbReference type="InParanoid" id="F5YG51"/>
<protein>
    <recommendedName>
        <fullName evidence="1">Uroporphyrinogen decarboxylase (URO-D) domain-containing protein</fullName>
    </recommendedName>
</protein>
<dbReference type="eggNOG" id="COG0407">
    <property type="taxonomic scope" value="Bacteria"/>
</dbReference>
<dbReference type="InterPro" id="IPR000257">
    <property type="entry name" value="Uroporphyrinogen_deCOase"/>
</dbReference>
<evidence type="ECO:0000259" key="1">
    <source>
        <dbReference type="Pfam" id="PF01208"/>
    </source>
</evidence>
<dbReference type="GO" id="GO:0004853">
    <property type="term" value="F:uroporphyrinogen decarboxylase activity"/>
    <property type="evidence" value="ECO:0007669"/>
    <property type="project" value="InterPro"/>
</dbReference>
<dbReference type="HOGENOM" id="CLU_054162_0_0_12"/>
<dbReference type="AlphaFoldDB" id="F5YG51"/>
<feature type="domain" description="Uroporphyrinogen decarboxylase (URO-D)" evidence="1">
    <location>
        <begin position="118"/>
        <end position="362"/>
    </location>
</feature>
<dbReference type="InterPro" id="IPR052024">
    <property type="entry name" value="Methanogen_methyltrans"/>
</dbReference>
<dbReference type="Gene3D" id="3.20.20.210">
    <property type="match status" value="1"/>
</dbReference>
<dbReference type="Proteomes" id="UP000009222">
    <property type="component" value="Chromosome"/>
</dbReference>
<evidence type="ECO:0000313" key="2">
    <source>
        <dbReference type="EMBL" id="AEF80487.1"/>
    </source>
</evidence>
<dbReference type="KEGG" id="taz:TREAZ_0027"/>
<name>F5YG51_LEAAZ</name>
<dbReference type="OrthoDB" id="161361at2"/>
<proteinExistence type="predicted"/>
<dbReference type="SUPFAM" id="SSF51726">
    <property type="entry name" value="UROD/MetE-like"/>
    <property type="match status" value="1"/>
</dbReference>
<keyword evidence="3" id="KW-1185">Reference proteome</keyword>
<dbReference type="EMBL" id="CP001841">
    <property type="protein sequence ID" value="AEF80487.1"/>
    <property type="molecule type" value="Genomic_DNA"/>
</dbReference>
<dbReference type="InterPro" id="IPR038071">
    <property type="entry name" value="UROD/MetE-like_sf"/>
</dbReference>
<dbReference type="PANTHER" id="PTHR47099:SF1">
    <property type="entry name" value="METHYLCOBAMIDE:COM METHYLTRANSFERASE MTBA"/>
    <property type="match status" value="1"/>
</dbReference>
<dbReference type="PANTHER" id="PTHR47099">
    <property type="entry name" value="METHYLCOBAMIDE:COM METHYLTRANSFERASE MTBA"/>
    <property type="match status" value="1"/>
</dbReference>
<reference evidence="3" key="1">
    <citation type="submission" date="2009-12" db="EMBL/GenBank/DDBJ databases">
        <title>Complete sequence of Treponema azotonutricium strain ZAS-9.</title>
        <authorList>
            <person name="Tetu S.G."/>
            <person name="Matson E."/>
            <person name="Ren Q."/>
            <person name="Seshadri R."/>
            <person name="Elbourne L."/>
            <person name="Hassan K.A."/>
            <person name="Durkin A."/>
            <person name="Radune D."/>
            <person name="Mohamoud Y."/>
            <person name="Shay R."/>
            <person name="Jin S."/>
            <person name="Zhang X."/>
            <person name="Lucey K."/>
            <person name="Ballor N.R."/>
            <person name="Ottesen E."/>
            <person name="Rosenthal R."/>
            <person name="Allen A."/>
            <person name="Leadbetter J.R."/>
            <person name="Paulsen I.T."/>
        </authorList>
    </citation>
    <scope>NUCLEOTIDE SEQUENCE [LARGE SCALE GENOMIC DNA]</scope>
    <source>
        <strain evidence="3">ATCC BAA-888 / DSM 13862 / ZAS-9</strain>
    </source>
</reference>